<proteinExistence type="predicted"/>
<gene>
    <name evidence="1" type="ORF">FNH09_21865</name>
</gene>
<dbReference type="RefSeq" id="WP_162468911.1">
    <property type="nucleotide sequence ID" value="NZ_VJZD01000088.1"/>
</dbReference>
<protein>
    <recommendedName>
        <fullName evidence="3">Nuclear transport factor 2 family protein</fullName>
    </recommendedName>
</protein>
<organism evidence="1 2">
    <name type="scientific">Streptomyces adustus</name>
    <dbReference type="NCBI Taxonomy" id="1609272"/>
    <lineage>
        <taxon>Bacteria</taxon>
        <taxon>Bacillati</taxon>
        <taxon>Actinomycetota</taxon>
        <taxon>Actinomycetes</taxon>
        <taxon>Kitasatosporales</taxon>
        <taxon>Streptomycetaceae</taxon>
        <taxon>Streptomyces</taxon>
    </lineage>
</organism>
<dbReference type="InterPro" id="IPR032710">
    <property type="entry name" value="NTF2-like_dom_sf"/>
</dbReference>
<sequence length="140" mass="15560">MIEIDPQHLADRYMAQWTLADAAERRAAIERLWAEDGRHVLHPPAGIRQLAAELGFAHSTLEAHGYDAIEARVTRSHEQFVEKAGFTFRARADAVRLDDVVKFDWQTVSAETGDVLGGGLVMLVLDDDGRIKADYMFPGG</sequence>
<dbReference type="Proteomes" id="UP000325849">
    <property type="component" value="Unassembled WGS sequence"/>
</dbReference>
<name>A0A5N8VG29_9ACTN</name>
<dbReference type="AlphaFoldDB" id="A0A5N8VG29"/>
<evidence type="ECO:0000313" key="2">
    <source>
        <dbReference type="Proteomes" id="UP000325849"/>
    </source>
</evidence>
<evidence type="ECO:0008006" key="3">
    <source>
        <dbReference type="Google" id="ProtNLM"/>
    </source>
</evidence>
<reference evidence="1 2" key="1">
    <citation type="submission" date="2019-07" db="EMBL/GenBank/DDBJ databases">
        <title>New species of Amycolatopsis and Streptomyces.</title>
        <authorList>
            <person name="Duangmal K."/>
            <person name="Teo W.F.A."/>
            <person name="Lipun K."/>
        </authorList>
    </citation>
    <scope>NUCLEOTIDE SEQUENCE [LARGE SCALE GENOMIC DNA]</scope>
    <source>
        <strain evidence="1 2">NBRC 109810</strain>
    </source>
</reference>
<evidence type="ECO:0000313" key="1">
    <source>
        <dbReference type="EMBL" id="MPY33786.1"/>
    </source>
</evidence>
<accession>A0A5N8VG29</accession>
<dbReference type="Gene3D" id="3.10.450.50">
    <property type="match status" value="1"/>
</dbReference>
<comment type="caution">
    <text evidence="1">The sequence shown here is derived from an EMBL/GenBank/DDBJ whole genome shotgun (WGS) entry which is preliminary data.</text>
</comment>
<dbReference type="SUPFAM" id="SSF54427">
    <property type="entry name" value="NTF2-like"/>
    <property type="match status" value="1"/>
</dbReference>
<keyword evidence="2" id="KW-1185">Reference proteome</keyword>
<dbReference type="EMBL" id="VJZD01000088">
    <property type="protein sequence ID" value="MPY33786.1"/>
    <property type="molecule type" value="Genomic_DNA"/>
</dbReference>